<keyword evidence="5 6" id="KW-0472">Membrane</keyword>
<dbReference type="RefSeq" id="WP_123216654.1">
    <property type="nucleotide sequence ID" value="NZ_RJTM01000099.1"/>
</dbReference>
<dbReference type="Pfam" id="PF06271">
    <property type="entry name" value="RDD"/>
    <property type="match status" value="1"/>
</dbReference>
<feature type="domain" description="RDD" evidence="7">
    <location>
        <begin position="13"/>
        <end position="127"/>
    </location>
</feature>
<accession>A0A3N0E889</accession>
<keyword evidence="3 6" id="KW-0812">Transmembrane</keyword>
<comment type="subcellular location">
    <subcellularLocation>
        <location evidence="1">Cell membrane</location>
        <topology evidence="1">Multi-pass membrane protein</topology>
    </subcellularLocation>
</comment>
<dbReference type="EMBL" id="RJTM01000099">
    <property type="protein sequence ID" value="RNL84064.1"/>
    <property type="molecule type" value="Genomic_DNA"/>
</dbReference>
<evidence type="ECO:0000256" key="2">
    <source>
        <dbReference type="ARBA" id="ARBA00022475"/>
    </source>
</evidence>
<dbReference type="InterPro" id="IPR010432">
    <property type="entry name" value="RDD"/>
</dbReference>
<evidence type="ECO:0000256" key="4">
    <source>
        <dbReference type="ARBA" id="ARBA00022989"/>
    </source>
</evidence>
<dbReference type="GO" id="GO:0005886">
    <property type="term" value="C:plasma membrane"/>
    <property type="evidence" value="ECO:0007669"/>
    <property type="project" value="UniProtKB-SubCell"/>
</dbReference>
<dbReference type="Proteomes" id="UP000267469">
    <property type="component" value="Unassembled WGS sequence"/>
</dbReference>
<dbReference type="OrthoDB" id="762068at2"/>
<name>A0A3N0E889_SINP1</name>
<keyword evidence="4 6" id="KW-1133">Transmembrane helix</keyword>
<evidence type="ECO:0000256" key="5">
    <source>
        <dbReference type="ARBA" id="ARBA00023136"/>
    </source>
</evidence>
<comment type="caution">
    <text evidence="8">The sequence shown here is derived from an EMBL/GenBank/DDBJ whole genome shotgun (WGS) entry which is preliminary data.</text>
</comment>
<keyword evidence="9" id="KW-1185">Reference proteome</keyword>
<proteinExistence type="predicted"/>
<dbReference type="PANTHER" id="PTHR36115">
    <property type="entry name" value="PROLINE-RICH ANTIGEN HOMOLOG-RELATED"/>
    <property type="match status" value="1"/>
</dbReference>
<evidence type="ECO:0000259" key="7">
    <source>
        <dbReference type="Pfam" id="PF06271"/>
    </source>
</evidence>
<organism evidence="8 9">
    <name type="scientific">Sinomicrobium pectinilyticum</name>
    <dbReference type="NCBI Taxonomy" id="1084421"/>
    <lineage>
        <taxon>Bacteria</taxon>
        <taxon>Pseudomonadati</taxon>
        <taxon>Bacteroidota</taxon>
        <taxon>Flavobacteriia</taxon>
        <taxon>Flavobacteriales</taxon>
        <taxon>Flavobacteriaceae</taxon>
        <taxon>Sinomicrobium</taxon>
    </lineage>
</organism>
<reference evidence="8 9" key="1">
    <citation type="submission" date="2018-10" db="EMBL/GenBank/DDBJ databases">
        <title>Sinomicrobium pectinilyticum sp. nov., a pectinase-producing bacterium isolated from alkaline and saline soil, and emended description of the genus Sinomicrobium.</title>
        <authorList>
            <person name="Cheng B."/>
            <person name="Li C."/>
            <person name="Lai Q."/>
            <person name="Du M."/>
            <person name="Shao Z."/>
            <person name="Xu P."/>
            <person name="Yang C."/>
        </authorList>
    </citation>
    <scope>NUCLEOTIDE SEQUENCE [LARGE SCALE GENOMIC DNA]</scope>
    <source>
        <strain evidence="8 9">5DNS001</strain>
    </source>
</reference>
<evidence type="ECO:0000313" key="9">
    <source>
        <dbReference type="Proteomes" id="UP000267469"/>
    </source>
</evidence>
<gene>
    <name evidence="8" type="ORF">ED312_14055</name>
</gene>
<evidence type="ECO:0000313" key="8">
    <source>
        <dbReference type="EMBL" id="RNL84064.1"/>
    </source>
</evidence>
<sequence length="169" mass="19357">MQKKYYYLPEKVYASKGKRLANFVIDRIVIYVLTFLMGMLAFVLSEALGMGGFLRFIENMTAMEELLFGVVVSLLYYMALESTTGRTIGKFITNTRVISENEKKAAPDEVFIRSLCRFIPFDAFSFLGSEGRGWHDSIPKTYVVDIKKYDEEKQIREGLDQLGANTQEI</sequence>
<evidence type="ECO:0000256" key="6">
    <source>
        <dbReference type="SAM" id="Phobius"/>
    </source>
</evidence>
<evidence type="ECO:0000256" key="3">
    <source>
        <dbReference type="ARBA" id="ARBA00022692"/>
    </source>
</evidence>
<feature type="transmembrane region" description="Helical" evidence="6">
    <location>
        <begin position="62"/>
        <end position="80"/>
    </location>
</feature>
<dbReference type="InterPro" id="IPR051791">
    <property type="entry name" value="Pra-immunoreactive"/>
</dbReference>
<dbReference type="PANTHER" id="PTHR36115:SF4">
    <property type="entry name" value="MEMBRANE PROTEIN"/>
    <property type="match status" value="1"/>
</dbReference>
<dbReference type="AlphaFoldDB" id="A0A3N0E889"/>
<feature type="transmembrane region" description="Helical" evidence="6">
    <location>
        <begin position="20"/>
        <end position="42"/>
    </location>
</feature>
<evidence type="ECO:0000256" key="1">
    <source>
        <dbReference type="ARBA" id="ARBA00004651"/>
    </source>
</evidence>
<keyword evidence="2" id="KW-1003">Cell membrane</keyword>
<protein>
    <submittedName>
        <fullName evidence="8">RDD family protein</fullName>
    </submittedName>
</protein>